<dbReference type="Proteomes" id="UP001189429">
    <property type="component" value="Unassembled WGS sequence"/>
</dbReference>
<feature type="compositionally biased region" description="Acidic residues" evidence="1">
    <location>
        <begin position="222"/>
        <end position="234"/>
    </location>
</feature>
<dbReference type="SUPFAM" id="SSF101447">
    <property type="entry name" value="Formin homology 2 domain (FH2 domain)"/>
    <property type="match status" value="1"/>
</dbReference>
<keyword evidence="4" id="KW-1185">Reference proteome</keyword>
<gene>
    <name evidence="3" type="ORF">PCOR1329_LOCUS54309</name>
</gene>
<feature type="region of interest" description="Disordered" evidence="1">
    <location>
        <begin position="220"/>
        <end position="252"/>
    </location>
</feature>
<dbReference type="InterPro" id="IPR015425">
    <property type="entry name" value="FH2_Formin"/>
</dbReference>
<comment type="caution">
    <text evidence="3">The sequence shown here is derived from an EMBL/GenBank/DDBJ whole genome shotgun (WGS) entry which is preliminary data.</text>
</comment>
<dbReference type="InterPro" id="IPR042201">
    <property type="entry name" value="FH2_Formin_sf"/>
</dbReference>
<reference evidence="3" key="1">
    <citation type="submission" date="2023-10" db="EMBL/GenBank/DDBJ databases">
        <authorList>
            <person name="Chen Y."/>
            <person name="Shah S."/>
            <person name="Dougan E. K."/>
            <person name="Thang M."/>
            <person name="Chan C."/>
        </authorList>
    </citation>
    <scope>NUCLEOTIDE SEQUENCE [LARGE SCALE GENOMIC DNA]</scope>
</reference>
<proteinExistence type="predicted"/>
<dbReference type="InterPro" id="IPR051425">
    <property type="entry name" value="Formin_Homology"/>
</dbReference>
<evidence type="ECO:0000313" key="3">
    <source>
        <dbReference type="EMBL" id="CAK0867343.1"/>
    </source>
</evidence>
<dbReference type="PANTHER" id="PTHR45725:SF1">
    <property type="entry name" value="DISHEVELLED ASSOCIATED ACTIVATOR OF MORPHOGENESIS, ISOFORM D"/>
    <property type="match status" value="1"/>
</dbReference>
<sequence>MPAAGAAGGPEALSRLREAWPAPEVMAPVEEFARQKGDPSLLRDVEQRLLPLAQVPRVRERLRLMELRGTLRESVTDAVVELTKLQRACAELQSSRIFGDIIAIVVVLFNYINFGVDSHDPQAASHSMRGVDVQSLLRLRETKAYRGEFPGFNMLHFVLQQLLRRRPDLRPHQLSQELSLLRAASRVSAERLAGELGELREGLRFAEAELLAHAEEYAAPEGGDDACDSSEAEEGGGGPGEPGELCEQPPQPTRAQGLLERLLGRGLEVAKLAEAWMRGDEVVGRPYHPEVCGADGFEPVRAEDGLPPPPGWLWLLRPSGLWQRGWCEIRASVLVVYRVEGEKCLGAMYVPLPAAEISVGEGGGAEDFLTAPPTRRAASRSAAAAAARPCACAVAARRRSGAGRRC</sequence>
<evidence type="ECO:0000256" key="1">
    <source>
        <dbReference type="SAM" id="MobiDB-lite"/>
    </source>
</evidence>
<organism evidence="3 4">
    <name type="scientific">Prorocentrum cordatum</name>
    <dbReference type="NCBI Taxonomy" id="2364126"/>
    <lineage>
        <taxon>Eukaryota</taxon>
        <taxon>Sar</taxon>
        <taxon>Alveolata</taxon>
        <taxon>Dinophyceae</taxon>
        <taxon>Prorocentrales</taxon>
        <taxon>Prorocentraceae</taxon>
        <taxon>Prorocentrum</taxon>
    </lineage>
</organism>
<evidence type="ECO:0000313" key="4">
    <source>
        <dbReference type="Proteomes" id="UP001189429"/>
    </source>
</evidence>
<name>A0ABN9V3G0_9DINO</name>
<protein>
    <recommendedName>
        <fullName evidence="2">FH2 domain-containing protein</fullName>
    </recommendedName>
</protein>
<accession>A0ABN9V3G0</accession>
<feature type="domain" description="FH2" evidence="2">
    <location>
        <begin position="1"/>
        <end position="295"/>
    </location>
</feature>
<dbReference type="Gene3D" id="1.20.58.2220">
    <property type="entry name" value="Formin, FH2 domain"/>
    <property type="match status" value="1"/>
</dbReference>
<dbReference type="PROSITE" id="PS51444">
    <property type="entry name" value="FH2"/>
    <property type="match status" value="1"/>
</dbReference>
<dbReference type="EMBL" id="CAUYUJ010016634">
    <property type="protein sequence ID" value="CAK0867343.1"/>
    <property type="molecule type" value="Genomic_DNA"/>
</dbReference>
<dbReference type="Pfam" id="PF02181">
    <property type="entry name" value="FH2"/>
    <property type="match status" value="1"/>
</dbReference>
<dbReference type="PANTHER" id="PTHR45725">
    <property type="entry name" value="FORMIN HOMOLOGY 2 FAMILY MEMBER"/>
    <property type="match status" value="1"/>
</dbReference>
<evidence type="ECO:0000259" key="2">
    <source>
        <dbReference type="PROSITE" id="PS51444"/>
    </source>
</evidence>